<organism evidence="3 4">
    <name type="scientific">Polistes dominula</name>
    <name type="common">European paper wasp</name>
    <name type="synonym">Vespa dominula</name>
    <dbReference type="NCBI Taxonomy" id="743375"/>
    <lineage>
        <taxon>Eukaryota</taxon>
        <taxon>Metazoa</taxon>
        <taxon>Ecdysozoa</taxon>
        <taxon>Arthropoda</taxon>
        <taxon>Hexapoda</taxon>
        <taxon>Insecta</taxon>
        <taxon>Pterygota</taxon>
        <taxon>Neoptera</taxon>
        <taxon>Endopterygota</taxon>
        <taxon>Hymenoptera</taxon>
        <taxon>Apocrita</taxon>
        <taxon>Aculeata</taxon>
        <taxon>Vespoidea</taxon>
        <taxon>Vespidae</taxon>
        <taxon>Polistinae</taxon>
        <taxon>Polistini</taxon>
        <taxon>Polistes</taxon>
    </lineage>
</organism>
<proteinExistence type="inferred from homology"/>
<dbReference type="GO" id="GO:0016874">
    <property type="term" value="F:ligase activity"/>
    <property type="evidence" value="ECO:0007669"/>
    <property type="project" value="UniProtKB-KW"/>
</dbReference>
<evidence type="ECO:0000256" key="1">
    <source>
        <dbReference type="ARBA" id="ARBA00010728"/>
    </source>
</evidence>
<dbReference type="RefSeq" id="XP_015181802.1">
    <property type="nucleotide sequence ID" value="XM_015326316.1"/>
</dbReference>
<dbReference type="Gene3D" id="1.10.287.40">
    <property type="entry name" value="Serine-tRNA synthetase, tRNA binding domain"/>
    <property type="match status" value="1"/>
</dbReference>
<dbReference type="InterPro" id="IPR010978">
    <property type="entry name" value="tRNA-bd_arm"/>
</dbReference>
<dbReference type="InterPro" id="IPR002317">
    <property type="entry name" value="Ser-tRNA-ligase_type_1"/>
</dbReference>
<dbReference type="Proteomes" id="UP000694924">
    <property type="component" value="Unplaced"/>
</dbReference>
<protein>
    <submittedName>
        <fullName evidence="4">Serine--tRNA ligase, mitochondrial</fullName>
    </submittedName>
</protein>
<dbReference type="InterPro" id="IPR002314">
    <property type="entry name" value="aa-tRNA-synt_IIb"/>
</dbReference>
<keyword evidence="4" id="KW-0436">Ligase</keyword>
<reference evidence="4" key="1">
    <citation type="submission" date="2025-08" db="UniProtKB">
        <authorList>
            <consortium name="RefSeq"/>
        </authorList>
    </citation>
    <scope>IDENTIFICATION</scope>
    <source>
        <tissue evidence="4">Whole body</tissue>
    </source>
</reference>
<keyword evidence="3" id="KW-1185">Reference proteome</keyword>
<dbReference type="PIRSF" id="PIRSF001529">
    <property type="entry name" value="Ser-tRNA-synth_IIa"/>
    <property type="match status" value="1"/>
</dbReference>
<evidence type="ECO:0000259" key="2">
    <source>
        <dbReference type="Pfam" id="PF00587"/>
    </source>
</evidence>
<sequence length="476" mass="54854">MATKLLIQRIVNLNHGFIKNVCYKSSKKYVSTLHVSGRNANKICVFLSPYLDFDERFNDIDGLQKEIKLRKLNMDLIEMKKSWDFYKSIETKYLTLENRKKEMSKMLTSLINKTEKTSNDEEELVKLRLQFKMIMQDMKTIKEMLWDLDETVIEKLLKLPNKLDDRTPPSTSMILQNVGKSPAILLDNNKKSHIEIGEKLDLIQYKDPMNYYLLNDAAMFEFELLNFAGKMLNDNNIMRITGSDLCRSVLVEGSGLNHENPLDTFILENDDESVMDISSHMHLVGGTSLSSMLGLHAKQLIKLDNLPIKYYSVGRQYTPVVSNETMLSGLFSVGQASTVNIFLILKDSMECTIEFDKILQIINNFYNNITNHYRVVMRSAPELLTCEQMRVSIELWSPYFEQYIEVANLSLHGQYFSKRLLIGYETTDQVKEFVSIISGTMLSVPRIIGCLLEENPDKFVIPSKILQQLSDTMNTD</sequence>
<name>A0ABM1INL5_POLDO</name>
<accession>A0ABM1INL5</accession>
<gene>
    <name evidence="4" type="primary">LOC107069221</name>
</gene>
<dbReference type="Gene3D" id="3.30.930.10">
    <property type="entry name" value="Bira Bifunctional Protein, Domain 2"/>
    <property type="match status" value="1"/>
</dbReference>
<dbReference type="Pfam" id="PF00587">
    <property type="entry name" value="tRNA-synt_2b"/>
    <property type="match status" value="1"/>
</dbReference>
<dbReference type="SUPFAM" id="SSF55681">
    <property type="entry name" value="Class II aaRS and biotin synthetases"/>
    <property type="match status" value="1"/>
</dbReference>
<evidence type="ECO:0000313" key="4">
    <source>
        <dbReference type="RefSeq" id="XP_015181802.1"/>
    </source>
</evidence>
<dbReference type="PANTHER" id="PTHR11778">
    <property type="entry name" value="SERYL-TRNA SYNTHETASE"/>
    <property type="match status" value="1"/>
</dbReference>
<dbReference type="InterPro" id="IPR042103">
    <property type="entry name" value="SerRS_1_N_sf"/>
</dbReference>
<dbReference type="SUPFAM" id="SSF46589">
    <property type="entry name" value="tRNA-binding arm"/>
    <property type="match status" value="1"/>
</dbReference>
<dbReference type="GeneID" id="107069221"/>
<dbReference type="InterPro" id="IPR045864">
    <property type="entry name" value="aa-tRNA-synth_II/BPL/LPL"/>
</dbReference>
<evidence type="ECO:0000313" key="3">
    <source>
        <dbReference type="Proteomes" id="UP000694924"/>
    </source>
</evidence>
<comment type="similarity">
    <text evidence="1">Belongs to the class-II aminoacyl-tRNA synthetase family. Type-1 seryl-tRNA synthetase subfamily.</text>
</comment>
<feature type="domain" description="Aminoacyl-tRNA synthetase class II (G/ P/ S/T)" evidence="2">
    <location>
        <begin position="285"/>
        <end position="455"/>
    </location>
</feature>